<dbReference type="GO" id="GO:0008681">
    <property type="term" value="F:2-octaprenyl-6-methoxyphenol hydroxylase activity"/>
    <property type="evidence" value="ECO:0007669"/>
    <property type="project" value="TreeGrafter"/>
</dbReference>
<dbReference type="InterPro" id="IPR036188">
    <property type="entry name" value="FAD/NAD-bd_sf"/>
</dbReference>
<gene>
    <name evidence="9" type="ORF">FCE95_07320</name>
</gene>
<evidence type="ECO:0000256" key="4">
    <source>
        <dbReference type="ARBA" id="ARBA00022630"/>
    </source>
</evidence>
<feature type="domain" description="FAD-binding" evidence="8">
    <location>
        <begin position="9"/>
        <end position="319"/>
    </location>
</feature>
<dbReference type="RefSeq" id="WP_137266271.1">
    <property type="nucleotide sequence ID" value="NZ_SZUA01000001.1"/>
</dbReference>
<dbReference type="GO" id="GO:0006744">
    <property type="term" value="P:ubiquinone biosynthetic process"/>
    <property type="evidence" value="ECO:0007669"/>
    <property type="project" value="UniProtKB-UniPathway"/>
</dbReference>
<evidence type="ECO:0000256" key="2">
    <source>
        <dbReference type="ARBA" id="ARBA00004749"/>
    </source>
</evidence>
<evidence type="ECO:0000256" key="5">
    <source>
        <dbReference type="ARBA" id="ARBA00022827"/>
    </source>
</evidence>
<name>A0A4U5JYZ8_9GAMM</name>
<evidence type="ECO:0000259" key="8">
    <source>
        <dbReference type="Pfam" id="PF01494"/>
    </source>
</evidence>
<keyword evidence="6" id="KW-0560">Oxidoreductase</keyword>
<evidence type="ECO:0000313" key="9">
    <source>
        <dbReference type="EMBL" id="TKR34068.1"/>
    </source>
</evidence>
<dbReference type="PROSITE" id="PS01304">
    <property type="entry name" value="UBIH"/>
    <property type="match status" value="1"/>
</dbReference>
<dbReference type="OrthoDB" id="9769565at2"/>
<proteinExistence type="inferred from homology"/>
<dbReference type="InterPro" id="IPR010971">
    <property type="entry name" value="UbiH/COQ6"/>
</dbReference>
<evidence type="ECO:0000256" key="6">
    <source>
        <dbReference type="ARBA" id="ARBA00023002"/>
    </source>
</evidence>
<evidence type="ECO:0000256" key="7">
    <source>
        <dbReference type="ARBA" id="ARBA00023033"/>
    </source>
</evidence>
<dbReference type="InterPro" id="IPR051205">
    <property type="entry name" value="UbiH/COQ6_monooxygenase"/>
</dbReference>
<keyword evidence="10" id="KW-1185">Reference proteome</keyword>
<dbReference type="Pfam" id="PF01494">
    <property type="entry name" value="FAD_binding_3"/>
    <property type="match status" value="1"/>
</dbReference>
<dbReference type="PRINTS" id="PR00420">
    <property type="entry name" value="RNGMNOXGNASE"/>
</dbReference>
<dbReference type="Proteomes" id="UP000308707">
    <property type="component" value="Unassembled WGS sequence"/>
</dbReference>
<dbReference type="Gene3D" id="3.50.50.60">
    <property type="entry name" value="FAD/NAD(P)-binding domain"/>
    <property type="match status" value="2"/>
</dbReference>
<keyword evidence="4" id="KW-0285">Flavoprotein</keyword>
<dbReference type="NCBIfam" id="NF006448">
    <property type="entry name" value="PRK08773.1"/>
    <property type="match status" value="1"/>
</dbReference>
<sequence>MNARRGRLNAAVVGGGAVGAACALALADLGLEVALIEAQAPPPWRADRPDLRVYAFAPDNAALLQRLGVWPRVLAARAQPYRRMRVWDAAGGGELAFDADAFGRGELGWIVEHGLLVDKLWAALSAAGVRVCCPAKVEALEQLDDGVRLRLDDGTRVEADLAIAADGAESSVRGLAGLGVDAHSYAQRGVVAYVRTERPHENTAWQRFLPSGPLAFLPCADGTSSIVWTLPEAEAARMTAMDDEAFGAALTAAFGARLGQTVPLTQRVAFPLRRQLVRDYAVGRVAVIGDAAHVVHPLAGQGVNLGLRDVTALCDAFEQAKPRRAEALSPQRLARWARERKSENAAAAYAFDGINRVFSNDGVAATLLRGHLLGIAGRMPMVSHGLWRRAAGLSA</sequence>
<comment type="similarity">
    <text evidence="3">Belongs to the UbiH/COQ6 family.</text>
</comment>
<comment type="caution">
    <text evidence="9">The sequence shown here is derived from an EMBL/GenBank/DDBJ whole genome shotgun (WGS) entry which is preliminary data.</text>
</comment>
<accession>A0A4U5JYZ8</accession>
<dbReference type="UniPathway" id="UPA00232"/>
<keyword evidence="5" id="KW-0274">FAD</keyword>
<comment type="cofactor">
    <cofactor evidence="1">
        <name>FAD</name>
        <dbReference type="ChEBI" id="CHEBI:57692"/>
    </cofactor>
</comment>
<protein>
    <submittedName>
        <fullName evidence="9">UbiH/UbiF family hydroxylase</fullName>
    </submittedName>
</protein>
<evidence type="ECO:0000313" key="10">
    <source>
        <dbReference type="Proteomes" id="UP000308707"/>
    </source>
</evidence>
<dbReference type="InterPro" id="IPR018168">
    <property type="entry name" value="Ubi_Hdrlase_CS"/>
</dbReference>
<organism evidence="9 10">
    <name type="scientific">Luteimonas gilva</name>
    <dbReference type="NCBI Taxonomy" id="2572684"/>
    <lineage>
        <taxon>Bacteria</taxon>
        <taxon>Pseudomonadati</taxon>
        <taxon>Pseudomonadota</taxon>
        <taxon>Gammaproteobacteria</taxon>
        <taxon>Lysobacterales</taxon>
        <taxon>Lysobacteraceae</taxon>
        <taxon>Luteimonas</taxon>
    </lineage>
</organism>
<dbReference type="AlphaFoldDB" id="A0A4U5JYZ8"/>
<dbReference type="PANTHER" id="PTHR43876:SF8">
    <property type="entry name" value="2-OCTAPRENYL-6-METHOXYPHENOL HYDROXYLASE"/>
    <property type="match status" value="1"/>
</dbReference>
<dbReference type="PANTHER" id="PTHR43876">
    <property type="entry name" value="UBIQUINONE BIOSYNTHESIS MONOOXYGENASE COQ6, MITOCHONDRIAL"/>
    <property type="match status" value="1"/>
</dbReference>
<reference evidence="9 10" key="1">
    <citation type="submission" date="2019-04" db="EMBL/GenBank/DDBJ databases">
        <title>Reference strain of H23.</title>
        <authorList>
            <person name="Luo X."/>
        </authorList>
    </citation>
    <scope>NUCLEOTIDE SEQUENCE [LARGE SCALE GENOMIC DNA]</scope>
    <source>
        <strain evidence="9 10">H23</strain>
    </source>
</reference>
<comment type="pathway">
    <text evidence="2">Cofactor biosynthesis; ubiquinone biosynthesis.</text>
</comment>
<dbReference type="GO" id="GO:0071949">
    <property type="term" value="F:FAD binding"/>
    <property type="evidence" value="ECO:0007669"/>
    <property type="project" value="InterPro"/>
</dbReference>
<keyword evidence="7" id="KW-0503">Monooxygenase</keyword>
<evidence type="ECO:0000256" key="1">
    <source>
        <dbReference type="ARBA" id="ARBA00001974"/>
    </source>
</evidence>
<dbReference type="NCBIfam" id="TIGR01988">
    <property type="entry name" value="Ubi-OHases"/>
    <property type="match status" value="1"/>
</dbReference>
<dbReference type="InterPro" id="IPR002938">
    <property type="entry name" value="FAD-bd"/>
</dbReference>
<dbReference type="EMBL" id="SZUA01000001">
    <property type="protein sequence ID" value="TKR34068.1"/>
    <property type="molecule type" value="Genomic_DNA"/>
</dbReference>
<evidence type="ECO:0000256" key="3">
    <source>
        <dbReference type="ARBA" id="ARBA00005349"/>
    </source>
</evidence>
<dbReference type="SUPFAM" id="SSF51905">
    <property type="entry name" value="FAD/NAD(P)-binding domain"/>
    <property type="match status" value="1"/>
</dbReference>
<dbReference type="PROSITE" id="PS51257">
    <property type="entry name" value="PROKAR_LIPOPROTEIN"/>
    <property type="match status" value="1"/>
</dbReference>